<name>A0ABY8GXP6_9BURK</name>
<evidence type="ECO:0000313" key="2">
    <source>
        <dbReference type="Proteomes" id="UP001214170"/>
    </source>
</evidence>
<evidence type="ECO:0000313" key="1">
    <source>
        <dbReference type="EMBL" id="WFP09410.1"/>
    </source>
</evidence>
<dbReference type="CDD" id="cd16441">
    <property type="entry name" value="beta_Kdo_transferase_KpsS"/>
    <property type="match status" value="1"/>
</dbReference>
<reference evidence="1 2" key="1">
    <citation type="submission" date="2023-03" db="EMBL/GenBank/DDBJ databases">
        <title>Achromobacter spanius LIG8.</title>
        <authorList>
            <person name="Shrestha S."/>
        </authorList>
    </citation>
    <scope>NUCLEOTIDE SEQUENCE [LARGE SCALE GENOMIC DNA]</scope>
    <source>
        <strain evidence="1 2">LIG8</strain>
    </source>
</reference>
<dbReference type="Pfam" id="PF05159">
    <property type="entry name" value="Capsule_synth"/>
    <property type="match status" value="1"/>
</dbReference>
<protein>
    <submittedName>
        <fullName evidence="1">Capsule biosynthesis protein CapA</fullName>
    </submittedName>
</protein>
<dbReference type="EMBL" id="CP121261">
    <property type="protein sequence ID" value="WFP09410.1"/>
    <property type="molecule type" value="Genomic_DNA"/>
</dbReference>
<accession>A0ABY8GXP6</accession>
<proteinExistence type="predicted"/>
<sequence>MSSKQRFLFLQGVCSPFFPALAKGLQQAGCSVRKVNFTVGDRVYWRQGLATSFQGAMSSLTEFYRKEFERYGISDVVLFGDCRPVHQPAVALAKQTGVRVHVFEEGYFRPYWITLERGGVNGHSSMPKDPMWYREEARSLPQFDNGSPFSSPFWKRAAYDVGYNFWAGINPILHRGVRSHIPYSPLTEYIGYAKRGIRVKCYEMPSRKIEAMLISESKNSPFFLMPLQLATDAQIVHHSPFADMLEAMYVALASFARHAPSHSRFAVKIHPLDPGLVNYKKHLYRWAKEFDLTQRVFYLESGNLPALLTHTAGLVTVNSTVGGSSLLHARPTIALGSAIYNIAGLTFQTGLNEFWRDADAPDTNLFKCFRNVVIAKTQINGGFYSAPAIKLAVENSVPRLLKKPELLDTPS</sequence>
<dbReference type="Proteomes" id="UP001214170">
    <property type="component" value="Chromosome"/>
</dbReference>
<dbReference type="InterPro" id="IPR007833">
    <property type="entry name" value="Capsule_polysaccharide_synth"/>
</dbReference>
<gene>
    <name evidence="1" type="ORF">P8T11_05890</name>
</gene>
<keyword evidence="2" id="KW-1185">Reference proteome</keyword>
<organism evidence="1 2">
    <name type="scientific">Achromobacter spanius</name>
    <dbReference type="NCBI Taxonomy" id="217203"/>
    <lineage>
        <taxon>Bacteria</taxon>
        <taxon>Pseudomonadati</taxon>
        <taxon>Pseudomonadota</taxon>
        <taxon>Betaproteobacteria</taxon>
        <taxon>Burkholderiales</taxon>
        <taxon>Alcaligenaceae</taxon>
        <taxon>Achromobacter</taxon>
    </lineage>
</organism>
<dbReference type="RefSeq" id="WP_268077814.1">
    <property type="nucleotide sequence ID" value="NZ_CP106885.1"/>
</dbReference>